<gene>
    <name evidence="1" type="ORF">FCALED_LOCUS14995</name>
</gene>
<feature type="non-terminal residue" evidence="1">
    <location>
        <position position="152"/>
    </location>
</feature>
<sequence length="152" mass="17511">NLSNTEMLRPSSTFSKYTQSDTKWLMPIPVTKFQDKTLQNEDIEMEENQIPNNQQIEGGGKQMSNKVKKMLERMFLFGNLNPKDCMNTKDMYERLKEFSNNGELEEEEIPKVNTIQLWISRFTQKFKESSTKAALQTNLSKGSLAESSTVNA</sequence>
<comment type="caution">
    <text evidence="1">The sequence shown here is derived from an EMBL/GenBank/DDBJ whole genome shotgun (WGS) entry which is preliminary data.</text>
</comment>
<dbReference type="OrthoDB" id="2396252at2759"/>
<name>A0A9N9NG45_9GLOM</name>
<evidence type="ECO:0000313" key="1">
    <source>
        <dbReference type="EMBL" id="CAG8731224.1"/>
    </source>
</evidence>
<organism evidence="1 2">
    <name type="scientific">Funneliformis caledonium</name>
    <dbReference type="NCBI Taxonomy" id="1117310"/>
    <lineage>
        <taxon>Eukaryota</taxon>
        <taxon>Fungi</taxon>
        <taxon>Fungi incertae sedis</taxon>
        <taxon>Mucoromycota</taxon>
        <taxon>Glomeromycotina</taxon>
        <taxon>Glomeromycetes</taxon>
        <taxon>Glomerales</taxon>
        <taxon>Glomeraceae</taxon>
        <taxon>Funneliformis</taxon>
    </lineage>
</organism>
<dbReference type="EMBL" id="CAJVPQ010012353">
    <property type="protein sequence ID" value="CAG8731224.1"/>
    <property type="molecule type" value="Genomic_DNA"/>
</dbReference>
<keyword evidence="2" id="KW-1185">Reference proteome</keyword>
<accession>A0A9N9NG45</accession>
<dbReference type="Proteomes" id="UP000789570">
    <property type="component" value="Unassembled WGS sequence"/>
</dbReference>
<evidence type="ECO:0000313" key="2">
    <source>
        <dbReference type="Proteomes" id="UP000789570"/>
    </source>
</evidence>
<protein>
    <submittedName>
        <fullName evidence="1">8104_t:CDS:1</fullName>
    </submittedName>
</protein>
<dbReference type="AlphaFoldDB" id="A0A9N9NG45"/>
<proteinExistence type="predicted"/>
<reference evidence="1" key="1">
    <citation type="submission" date="2021-06" db="EMBL/GenBank/DDBJ databases">
        <authorList>
            <person name="Kallberg Y."/>
            <person name="Tangrot J."/>
            <person name="Rosling A."/>
        </authorList>
    </citation>
    <scope>NUCLEOTIDE SEQUENCE</scope>
    <source>
        <strain evidence="1">UK204</strain>
    </source>
</reference>